<dbReference type="InterPro" id="IPR006140">
    <property type="entry name" value="D-isomer_DH_NAD-bd"/>
</dbReference>
<dbReference type="PANTHER" id="PTHR43761">
    <property type="entry name" value="D-ISOMER SPECIFIC 2-HYDROXYACID DEHYDROGENASE FAMILY PROTEIN (AFU_ORTHOLOGUE AFUA_1G13630)"/>
    <property type="match status" value="1"/>
</dbReference>
<evidence type="ECO:0000256" key="2">
    <source>
        <dbReference type="ARBA" id="ARBA00023002"/>
    </source>
</evidence>
<dbReference type="NCBIfam" id="NF006263">
    <property type="entry name" value="PRK08410.1"/>
    <property type="match status" value="1"/>
</dbReference>
<evidence type="ECO:0000259" key="6">
    <source>
        <dbReference type="Pfam" id="PF02826"/>
    </source>
</evidence>
<comment type="caution">
    <text evidence="7">The sequence shown here is derived from an EMBL/GenBank/DDBJ whole genome shotgun (WGS) entry which is preliminary data.</text>
</comment>
<evidence type="ECO:0000259" key="5">
    <source>
        <dbReference type="Pfam" id="PF00389"/>
    </source>
</evidence>
<dbReference type="InterPro" id="IPR006139">
    <property type="entry name" value="D-isomer_2_OHA_DH_cat_dom"/>
</dbReference>
<keyword evidence="3" id="KW-0520">NAD</keyword>
<protein>
    <submittedName>
        <fullName evidence="7">D-2-hydroxyacid dehydrogenase</fullName>
    </submittedName>
</protein>
<name>A0ABS3JM63_9BACT</name>
<evidence type="ECO:0000256" key="1">
    <source>
        <dbReference type="ARBA" id="ARBA00005854"/>
    </source>
</evidence>
<evidence type="ECO:0000313" key="8">
    <source>
        <dbReference type="Proteomes" id="UP000664628"/>
    </source>
</evidence>
<feature type="domain" description="D-isomer specific 2-hydroxyacid dehydrogenase catalytic" evidence="5">
    <location>
        <begin position="17"/>
        <end position="313"/>
    </location>
</feature>
<dbReference type="SUPFAM" id="SSF51735">
    <property type="entry name" value="NAD(P)-binding Rossmann-fold domains"/>
    <property type="match status" value="1"/>
</dbReference>
<dbReference type="RefSeq" id="WP_207330489.1">
    <property type="nucleotide sequence ID" value="NZ_JAFMYW010000005.1"/>
</dbReference>
<dbReference type="Gene3D" id="3.40.50.720">
    <property type="entry name" value="NAD(P)-binding Rossmann-like Domain"/>
    <property type="match status" value="2"/>
</dbReference>
<dbReference type="SUPFAM" id="SSF52283">
    <property type="entry name" value="Formate/glycerate dehydrogenase catalytic domain-like"/>
    <property type="match status" value="1"/>
</dbReference>
<keyword evidence="2 4" id="KW-0560">Oxidoreductase</keyword>
<sequence length="316" mass="34155">MNIVFLDARTVGTEPDLTPFEQLATERGGTFVTYPDTAPDQTADRLQGADVVITNKVKITRDVLAACPDLKLICVSATGTNNVDMAAAAERKIPVKNVSGYSTHSVAQVTFTLLLSLMNSPAYYDQYVKSGAYSRETIFTHLGRPFQELNGMQFGIIGLGAIGRQVAQIATAFGATVVYFSASGRTYDVPYRAVSLDELLGTSDVVSVHAPLTEKTNNLLTYNELSQMKPTALLLLLSRGGMVNEADLARALDEGKLAGAGVDVFGQEPPAADHPYLTMTHPERIILAPHIAWSSVEARKTLMNRVADNIREFTGK</sequence>
<dbReference type="Pfam" id="PF02826">
    <property type="entry name" value="2-Hacid_dh_C"/>
    <property type="match status" value="1"/>
</dbReference>
<gene>
    <name evidence="7" type="ORF">J2I46_18270</name>
</gene>
<evidence type="ECO:0000256" key="3">
    <source>
        <dbReference type="ARBA" id="ARBA00023027"/>
    </source>
</evidence>
<dbReference type="PANTHER" id="PTHR43761:SF1">
    <property type="entry name" value="D-ISOMER SPECIFIC 2-HYDROXYACID DEHYDROGENASE CATALYTIC DOMAIN-CONTAINING PROTEIN-RELATED"/>
    <property type="match status" value="1"/>
</dbReference>
<proteinExistence type="inferred from homology"/>
<reference evidence="7 8" key="1">
    <citation type="submission" date="2021-03" db="EMBL/GenBank/DDBJ databases">
        <title>Fibrella sp. HMF5405 genome sequencing and assembly.</title>
        <authorList>
            <person name="Kang H."/>
            <person name="Kim H."/>
            <person name="Bae S."/>
            <person name="Joh K."/>
        </authorList>
    </citation>
    <scope>NUCLEOTIDE SEQUENCE [LARGE SCALE GENOMIC DNA]</scope>
    <source>
        <strain evidence="7 8">HMF5405</strain>
    </source>
</reference>
<dbReference type="InterPro" id="IPR050418">
    <property type="entry name" value="D-iso_2-hydroxyacid_DH_PdxB"/>
</dbReference>
<dbReference type="Pfam" id="PF00389">
    <property type="entry name" value="2-Hacid_dh"/>
    <property type="match status" value="1"/>
</dbReference>
<comment type="similarity">
    <text evidence="1 4">Belongs to the D-isomer specific 2-hydroxyacid dehydrogenase family.</text>
</comment>
<accession>A0ABS3JM63</accession>
<organism evidence="7 8">
    <name type="scientific">Fibrella forsythiae</name>
    <dbReference type="NCBI Taxonomy" id="2817061"/>
    <lineage>
        <taxon>Bacteria</taxon>
        <taxon>Pseudomonadati</taxon>
        <taxon>Bacteroidota</taxon>
        <taxon>Cytophagia</taxon>
        <taxon>Cytophagales</taxon>
        <taxon>Spirosomataceae</taxon>
        <taxon>Fibrella</taxon>
    </lineage>
</organism>
<dbReference type="Proteomes" id="UP000664628">
    <property type="component" value="Unassembled WGS sequence"/>
</dbReference>
<dbReference type="EMBL" id="JAFMYW010000005">
    <property type="protein sequence ID" value="MBO0950548.1"/>
    <property type="molecule type" value="Genomic_DNA"/>
</dbReference>
<feature type="domain" description="D-isomer specific 2-hydroxyacid dehydrogenase NAD-binding" evidence="6">
    <location>
        <begin position="112"/>
        <end position="292"/>
    </location>
</feature>
<evidence type="ECO:0000256" key="4">
    <source>
        <dbReference type="RuleBase" id="RU003719"/>
    </source>
</evidence>
<keyword evidence="8" id="KW-1185">Reference proteome</keyword>
<dbReference type="InterPro" id="IPR036291">
    <property type="entry name" value="NAD(P)-bd_dom_sf"/>
</dbReference>
<dbReference type="CDD" id="cd12162">
    <property type="entry name" value="2-Hacid_dh_4"/>
    <property type="match status" value="1"/>
</dbReference>
<evidence type="ECO:0000313" key="7">
    <source>
        <dbReference type="EMBL" id="MBO0950548.1"/>
    </source>
</evidence>